<keyword evidence="5 11" id="KW-0460">Magnesium</keyword>
<evidence type="ECO:0000256" key="9">
    <source>
        <dbReference type="ARBA" id="ARBA00048781"/>
    </source>
</evidence>
<dbReference type="GO" id="GO:0006772">
    <property type="term" value="P:thiamine metabolic process"/>
    <property type="evidence" value="ECO:0007669"/>
    <property type="project" value="TreeGrafter"/>
</dbReference>
<evidence type="ECO:0000256" key="2">
    <source>
        <dbReference type="ARBA" id="ARBA00022723"/>
    </source>
</evidence>
<dbReference type="GO" id="GO:0000166">
    <property type="term" value="F:nucleotide binding"/>
    <property type="evidence" value="ECO:0007669"/>
    <property type="project" value="UniProtKB-KW"/>
</dbReference>
<evidence type="ECO:0000256" key="7">
    <source>
        <dbReference type="ARBA" id="ARBA00023211"/>
    </source>
</evidence>
<keyword evidence="6 11" id="KW-0546">Nucleotide metabolism</keyword>
<comment type="subunit">
    <text evidence="11">Homodimer.</text>
</comment>
<keyword evidence="14" id="KW-1185">Reference proteome</keyword>
<dbReference type="PANTHER" id="PTHR34699">
    <property type="match status" value="1"/>
</dbReference>
<dbReference type="EMBL" id="RJJE01000017">
    <property type="protein sequence ID" value="RNI27188.1"/>
    <property type="molecule type" value="Genomic_DNA"/>
</dbReference>
<dbReference type="GO" id="GO:0046872">
    <property type="term" value="F:metal ion binding"/>
    <property type="evidence" value="ECO:0007669"/>
    <property type="project" value="UniProtKB-KW"/>
</dbReference>
<dbReference type="AlphaFoldDB" id="A0A3M9MR57"/>
<evidence type="ECO:0000256" key="3">
    <source>
        <dbReference type="ARBA" id="ARBA00022741"/>
    </source>
</evidence>
<dbReference type="SUPFAM" id="SSF52972">
    <property type="entry name" value="ITPase-like"/>
    <property type="match status" value="1"/>
</dbReference>
<dbReference type="InterPro" id="IPR050299">
    <property type="entry name" value="YjjX_NTPase"/>
</dbReference>
<feature type="domain" description="Non-canonical purine NTP phosphatase/PRRC1" evidence="12">
    <location>
        <begin position="11"/>
        <end position="173"/>
    </location>
</feature>
<evidence type="ECO:0000256" key="8">
    <source>
        <dbReference type="ARBA" id="ARBA00048174"/>
    </source>
</evidence>
<evidence type="ECO:0000256" key="11">
    <source>
        <dbReference type="HAMAP-Rule" id="MF_00648"/>
    </source>
</evidence>
<reference evidence="13 14" key="1">
    <citation type="submission" date="2018-11" db="EMBL/GenBank/DDBJ databases">
        <title>Rufibacter latericius sp. nov., isolated from water in Baiyang Lake.</title>
        <authorList>
            <person name="Yang Y."/>
        </authorList>
    </citation>
    <scope>NUCLEOTIDE SEQUENCE [LARGE SCALE GENOMIC DNA]</scope>
    <source>
        <strain evidence="13 14">MCC P1</strain>
    </source>
</reference>
<evidence type="ECO:0000256" key="5">
    <source>
        <dbReference type="ARBA" id="ARBA00022842"/>
    </source>
</evidence>
<dbReference type="InterPro" id="IPR026533">
    <property type="entry name" value="NTPase/PRRC1"/>
</dbReference>
<dbReference type="RefSeq" id="WP_123133657.1">
    <property type="nucleotide sequence ID" value="NZ_RJJE01000017.1"/>
</dbReference>
<evidence type="ECO:0000313" key="13">
    <source>
        <dbReference type="EMBL" id="RNI27188.1"/>
    </source>
</evidence>
<feature type="binding site" evidence="11">
    <location>
        <begin position="12"/>
        <end position="17"/>
    </location>
    <ligand>
        <name>substrate</name>
    </ligand>
</feature>
<keyword evidence="7 11" id="KW-0464">Manganese</keyword>
<dbReference type="Proteomes" id="UP000271010">
    <property type="component" value="Unassembled WGS sequence"/>
</dbReference>
<dbReference type="Pfam" id="PF01931">
    <property type="entry name" value="NTPase_I-T"/>
    <property type="match status" value="1"/>
</dbReference>
<organism evidence="13 14">
    <name type="scientific">Rufibacter immobilis</name>
    <dbReference type="NCBI Taxonomy" id="1348778"/>
    <lineage>
        <taxon>Bacteria</taxon>
        <taxon>Pseudomonadati</taxon>
        <taxon>Bacteroidota</taxon>
        <taxon>Cytophagia</taxon>
        <taxon>Cytophagales</taxon>
        <taxon>Hymenobacteraceae</taxon>
        <taxon>Rufibacter</taxon>
    </lineage>
</organism>
<dbReference type="InterPro" id="IPR029001">
    <property type="entry name" value="ITPase-like_fam"/>
</dbReference>
<dbReference type="NCBIfam" id="TIGR00258">
    <property type="entry name" value="inosine/xanthosine triphosphatase"/>
    <property type="match status" value="1"/>
</dbReference>
<evidence type="ECO:0000259" key="12">
    <source>
        <dbReference type="Pfam" id="PF01931"/>
    </source>
</evidence>
<dbReference type="HAMAP" id="MF_00648">
    <property type="entry name" value="Non_canon_purine_NTPase_YjjX"/>
    <property type="match status" value="1"/>
</dbReference>
<proteinExistence type="inferred from homology"/>
<dbReference type="PANTHER" id="PTHR34699:SF2">
    <property type="entry name" value="NON-CANONICAL PURINE NTP PHOSPHATASE_PRRC1 DOMAIN-CONTAINING PROTEIN"/>
    <property type="match status" value="1"/>
</dbReference>
<dbReference type="NCBIfam" id="NF003459">
    <property type="entry name" value="PRK05074.1"/>
    <property type="match status" value="1"/>
</dbReference>
<dbReference type="FunFam" id="3.90.950.10:FF:000002">
    <property type="entry name" value="Inosine/xanthosine triphosphatase"/>
    <property type="match status" value="1"/>
</dbReference>
<comment type="caution">
    <text evidence="13">The sequence shown here is derived from an EMBL/GenBank/DDBJ whole genome shotgun (WGS) entry which is preliminary data.</text>
</comment>
<dbReference type="GO" id="GO:0103023">
    <property type="term" value="F:ITPase activity"/>
    <property type="evidence" value="ECO:0007669"/>
    <property type="project" value="UniProtKB-EC"/>
</dbReference>
<dbReference type="Gene3D" id="3.90.950.10">
    <property type="match status" value="1"/>
</dbReference>
<dbReference type="GO" id="GO:0009117">
    <property type="term" value="P:nucleotide metabolic process"/>
    <property type="evidence" value="ECO:0007669"/>
    <property type="project" value="UniProtKB-KW"/>
</dbReference>
<comment type="caution">
    <text evidence="11">Lacks conserved residue(s) required for the propagation of feature annotation.</text>
</comment>
<keyword evidence="3 11" id="KW-0547">Nucleotide-binding</keyword>
<comment type="catalytic activity">
    <reaction evidence="8 11">
        <text>ITP + H2O = IDP + phosphate + H(+)</text>
        <dbReference type="Rhea" id="RHEA:28330"/>
        <dbReference type="ChEBI" id="CHEBI:15377"/>
        <dbReference type="ChEBI" id="CHEBI:15378"/>
        <dbReference type="ChEBI" id="CHEBI:43474"/>
        <dbReference type="ChEBI" id="CHEBI:58280"/>
        <dbReference type="ChEBI" id="CHEBI:61402"/>
        <dbReference type="EC" id="3.6.1.73"/>
    </reaction>
</comment>
<comment type="function">
    <text evidence="11">Phosphatase that hydrolyzes non-canonical purine nucleotides such as XTP and ITP to their respective diphosphate derivatives. Probably excludes non-canonical purines from DNA/RNA precursor pool, thus preventing their incorporation into DNA/RNA and avoiding chromosomal lesions.</text>
</comment>
<gene>
    <name evidence="13" type="ORF">EFA69_13560</name>
</gene>
<evidence type="ECO:0000256" key="6">
    <source>
        <dbReference type="ARBA" id="ARBA00023080"/>
    </source>
</evidence>
<comment type="cofactor">
    <cofactor evidence="11">
        <name>Mg(2+)</name>
        <dbReference type="ChEBI" id="CHEBI:18420"/>
    </cofactor>
    <cofactor evidence="11">
        <name>Mn(2+)</name>
        <dbReference type="ChEBI" id="CHEBI:29035"/>
    </cofactor>
    <text evidence="11">Binds 1 divalent metal cation per subunit; can use either Mg(2+) or Mn(2+).</text>
</comment>
<dbReference type="InterPro" id="IPR002786">
    <property type="entry name" value="Non_canon_purine_NTPase"/>
</dbReference>
<comment type="catalytic activity">
    <reaction evidence="9 11">
        <text>XTP + H2O = XDP + phosphate + H(+)</text>
        <dbReference type="Rhea" id="RHEA:28406"/>
        <dbReference type="ChEBI" id="CHEBI:15377"/>
        <dbReference type="ChEBI" id="CHEBI:15378"/>
        <dbReference type="ChEBI" id="CHEBI:43474"/>
        <dbReference type="ChEBI" id="CHEBI:59884"/>
        <dbReference type="ChEBI" id="CHEBI:61314"/>
        <dbReference type="EC" id="3.6.1.73"/>
    </reaction>
</comment>
<evidence type="ECO:0000313" key="14">
    <source>
        <dbReference type="Proteomes" id="UP000271010"/>
    </source>
</evidence>
<protein>
    <recommendedName>
        <fullName evidence="11">Probable inosine/xanthosine triphosphatase</fullName>
        <shortName evidence="11">ITPase/XTPase</shortName>
        <ecNumber evidence="11">3.6.1.73</ecNumber>
    </recommendedName>
    <alternativeName>
        <fullName evidence="11">Non-canonical purine NTP phosphatase</fullName>
    </alternativeName>
    <alternativeName>
        <fullName evidence="11">Non-standard purine NTP phosphatase</fullName>
    </alternativeName>
    <alternativeName>
        <fullName evidence="11">Nucleoside-triphosphate phosphatase</fullName>
        <shortName evidence="11">NTPase</shortName>
    </alternativeName>
</protein>
<comment type="cofactor">
    <cofactor evidence="1">
        <name>Mn(2+)</name>
        <dbReference type="ChEBI" id="CHEBI:29035"/>
    </cofactor>
</comment>
<dbReference type="EC" id="3.6.1.73" evidence="11"/>
<keyword evidence="4 11" id="KW-0378">Hydrolase</keyword>
<comment type="similarity">
    <text evidence="10 11">Belongs to the YjjX NTPase family.</text>
</comment>
<keyword evidence="2 11" id="KW-0479">Metal-binding</keyword>
<evidence type="ECO:0000256" key="1">
    <source>
        <dbReference type="ARBA" id="ARBA00001936"/>
    </source>
</evidence>
<feature type="binding site" evidence="11">
    <location>
        <begin position="72"/>
        <end position="73"/>
    </location>
    <ligand>
        <name>substrate</name>
    </ligand>
</feature>
<dbReference type="OrthoDB" id="164951at2"/>
<feature type="binding site" evidence="11">
    <location>
        <position position="72"/>
    </location>
    <ligand>
        <name>Mg(2+)</name>
        <dbReference type="ChEBI" id="CHEBI:18420"/>
    </ligand>
</feature>
<sequence>MKSNVLKVVVASTNPVKGKAALGGFQRMFPQEQFELVAVEVPSGVADQPMTNEETWQGARNRVMNAKQAYPEAHYWIGIEGGVEELEGELASFSWVAVCTGDKWGKARSGMFFLPPAMTELIAQGVELGKANDQVFSQLNSKQKGGAIGMLSDGALDRKELYEQAVIQALVPFKNPELYWKEAGEDPMKR</sequence>
<name>A0A3M9MR57_9BACT</name>
<evidence type="ECO:0000256" key="4">
    <source>
        <dbReference type="ARBA" id="ARBA00022801"/>
    </source>
</evidence>
<accession>A0A3M9MR57</accession>
<evidence type="ECO:0000256" key="10">
    <source>
        <dbReference type="ARBA" id="ARBA00060855"/>
    </source>
</evidence>